<name>A0AAD4PPJ4_9MUSC</name>
<dbReference type="InterPro" id="IPR007970">
    <property type="entry name" value="DUF733"/>
</dbReference>
<evidence type="ECO:0000313" key="2">
    <source>
        <dbReference type="EMBL" id="KAH8378318.1"/>
    </source>
</evidence>
<organism evidence="2 3">
    <name type="scientific">Drosophila rubida</name>
    <dbReference type="NCBI Taxonomy" id="30044"/>
    <lineage>
        <taxon>Eukaryota</taxon>
        <taxon>Metazoa</taxon>
        <taxon>Ecdysozoa</taxon>
        <taxon>Arthropoda</taxon>
        <taxon>Hexapoda</taxon>
        <taxon>Insecta</taxon>
        <taxon>Pterygota</taxon>
        <taxon>Neoptera</taxon>
        <taxon>Endopterygota</taxon>
        <taxon>Diptera</taxon>
        <taxon>Brachycera</taxon>
        <taxon>Muscomorpha</taxon>
        <taxon>Ephydroidea</taxon>
        <taxon>Drosophilidae</taxon>
        <taxon>Drosophila</taxon>
    </lineage>
</organism>
<reference evidence="2" key="1">
    <citation type="journal article" date="2021" name="Mol. Ecol. Resour.">
        <title>Phylogenomic analyses of the genus Drosophila reveals genomic signals of climate adaptation.</title>
        <authorList>
            <person name="Li F."/>
            <person name="Rane R.V."/>
            <person name="Luria V."/>
            <person name="Xiong Z."/>
            <person name="Chen J."/>
            <person name="Li Z."/>
            <person name="Catullo R.A."/>
            <person name="Griffin P.C."/>
            <person name="Schiffer M."/>
            <person name="Pearce S."/>
            <person name="Lee S.F."/>
            <person name="McElroy K."/>
            <person name="Stocker A."/>
            <person name="Shirriffs J."/>
            <person name="Cockerell F."/>
            <person name="Coppin C."/>
            <person name="Sgro C.M."/>
            <person name="Karger A."/>
            <person name="Cain J.W."/>
            <person name="Weber J.A."/>
            <person name="Santpere G."/>
            <person name="Kirschner M.W."/>
            <person name="Hoffmann A.A."/>
            <person name="Oakeshott J.G."/>
            <person name="Zhang G."/>
        </authorList>
    </citation>
    <scope>NUCLEOTIDE SEQUENCE</scope>
    <source>
        <strain evidence="2">BGI-SZ-2011g</strain>
    </source>
</reference>
<feature type="region of interest" description="Disordered" evidence="1">
    <location>
        <begin position="111"/>
        <end position="130"/>
    </location>
</feature>
<dbReference type="Pfam" id="PF05306">
    <property type="entry name" value="DUF733"/>
    <property type="match status" value="1"/>
</dbReference>
<comment type="caution">
    <text evidence="2">The sequence shown here is derived from an EMBL/GenBank/DDBJ whole genome shotgun (WGS) entry which is preliminary data.</text>
</comment>
<feature type="compositionally biased region" description="Basic residues" evidence="1">
    <location>
        <begin position="160"/>
        <end position="175"/>
    </location>
</feature>
<dbReference type="AlphaFoldDB" id="A0AAD4PPJ4"/>
<protein>
    <submittedName>
        <fullName evidence="2">Uncharacterized protein</fullName>
    </submittedName>
</protein>
<evidence type="ECO:0000313" key="3">
    <source>
        <dbReference type="Proteomes" id="UP001200034"/>
    </source>
</evidence>
<keyword evidence="3" id="KW-1185">Reference proteome</keyword>
<proteinExistence type="predicted"/>
<gene>
    <name evidence="2" type="ORF">KR093_010697</name>
</gene>
<evidence type="ECO:0000256" key="1">
    <source>
        <dbReference type="SAM" id="MobiDB-lite"/>
    </source>
</evidence>
<dbReference type="EMBL" id="JAJJHW010001127">
    <property type="protein sequence ID" value="KAH8378318.1"/>
    <property type="molecule type" value="Genomic_DNA"/>
</dbReference>
<dbReference type="Proteomes" id="UP001200034">
    <property type="component" value="Unassembled WGS sequence"/>
</dbReference>
<sequence length="194" mass="22486">MGVPESKMSSDKPLAVVNPMQVIDLTDGDDASEEQDQDIPKTNVSLQLFHYRQQIGLKQNSAIKWASSKLLLTEELLKQQQQHQKRTQQNVALALDDFDSDAEWAEQQLALLTDDEDDNDDAENRAPLAAPMESELHNLMNYRVKLRNTILHLAQEKMRKREKMKMKVKRLKRRTLISSKKPSNKDKHRNTSYY</sequence>
<feature type="region of interest" description="Disordered" evidence="1">
    <location>
        <begin position="159"/>
        <end position="194"/>
    </location>
</feature>
<accession>A0AAD4PPJ4</accession>